<keyword evidence="2" id="KW-1185">Reference proteome</keyword>
<reference evidence="1 2" key="1">
    <citation type="submission" date="2015-04" db="EMBL/GenBank/DDBJ databases">
        <authorList>
            <person name="Syromyatnikov M.Y."/>
            <person name="Popov V.N."/>
        </authorList>
    </citation>
    <scope>NUCLEOTIDE SEQUENCE [LARGE SCALE GENOMIC DNA]</scope>
</reference>
<evidence type="ECO:0000313" key="1">
    <source>
        <dbReference type="EMBL" id="CRK89561.1"/>
    </source>
</evidence>
<gene>
    <name evidence="1" type="ORF">CLUMA_CG003311</name>
</gene>
<organism evidence="1 2">
    <name type="scientific">Clunio marinus</name>
    <dbReference type="NCBI Taxonomy" id="568069"/>
    <lineage>
        <taxon>Eukaryota</taxon>
        <taxon>Metazoa</taxon>
        <taxon>Ecdysozoa</taxon>
        <taxon>Arthropoda</taxon>
        <taxon>Hexapoda</taxon>
        <taxon>Insecta</taxon>
        <taxon>Pterygota</taxon>
        <taxon>Neoptera</taxon>
        <taxon>Endopterygota</taxon>
        <taxon>Diptera</taxon>
        <taxon>Nematocera</taxon>
        <taxon>Chironomoidea</taxon>
        <taxon>Chironomidae</taxon>
        <taxon>Clunio</taxon>
    </lineage>
</organism>
<dbReference type="EMBL" id="CVRI01000013">
    <property type="protein sequence ID" value="CRK89561.1"/>
    <property type="molecule type" value="Genomic_DNA"/>
</dbReference>
<dbReference type="Proteomes" id="UP000183832">
    <property type="component" value="Unassembled WGS sequence"/>
</dbReference>
<sequence>MPFSFLVLRGEQCMVEYFYDTQRSNDKKRTFEPILNQKLMYAFITLKFYAVVVMWKCNGWAGLHKEMKELSQFTKFSSSKKQTLTLHYLL</sequence>
<accession>A0A1J1HTR0</accession>
<dbReference type="AlphaFoldDB" id="A0A1J1HTR0"/>
<name>A0A1J1HTR0_9DIPT</name>
<evidence type="ECO:0000313" key="2">
    <source>
        <dbReference type="Proteomes" id="UP000183832"/>
    </source>
</evidence>
<protein>
    <submittedName>
        <fullName evidence="1">CLUMA_CG003311, isoform A</fullName>
    </submittedName>
</protein>
<proteinExistence type="predicted"/>